<dbReference type="Proteomes" id="UP000791440">
    <property type="component" value="Unassembled WGS sequence"/>
</dbReference>
<dbReference type="InterPro" id="IPR006910">
    <property type="entry name" value="Rad21_Rec8_N"/>
</dbReference>
<sequence>MFYDNIIMNSETLGKVWKVANNIEDSNNDISLPKICEQLDDWLGNEEEVPYKRLSLRTSAMFIDGAVKLYKQGMQKLFEDYSTSSTSTSDTVPTPEKMMRRHPSDVGIDTSQINGTRWRSYEDRSPSICSNKTVERWTFRGTNNNIFIRDDNRTSSVVTSEDSDEIQEVQRKEQEVQTTLSFAPNVERANAQTNGFDENLPFGYVIIHDNYRSRIPSKIIFSSLNADVKNIF</sequence>
<feature type="compositionally biased region" description="Low complexity" evidence="1">
    <location>
        <begin position="82"/>
        <end position="94"/>
    </location>
</feature>
<accession>A0A922CTI8</accession>
<feature type="domain" description="Rad21/Rec8-like protein N-terminal" evidence="2">
    <location>
        <begin position="1"/>
        <end position="88"/>
    </location>
</feature>
<reference evidence="3" key="2">
    <citation type="submission" date="2020-12" db="EMBL/GenBank/DDBJ databases">
        <authorList>
            <person name="Kanost M."/>
        </authorList>
    </citation>
    <scope>NUCLEOTIDE SEQUENCE</scope>
</reference>
<proteinExistence type="predicted"/>
<evidence type="ECO:0000313" key="3">
    <source>
        <dbReference type="EMBL" id="KAG6458930.1"/>
    </source>
</evidence>
<organism evidence="3 4">
    <name type="scientific">Manduca sexta</name>
    <name type="common">Tobacco hawkmoth</name>
    <name type="synonym">Tobacco hornworm</name>
    <dbReference type="NCBI Taxonomy" id="7130"/>
    <lineage>
        <taxon>Eukaryota</taxon>
        <taxon>Metazoa</taxon>
        <taxon>Ecdysozoa</taxon>
        <taxon>Arthropoda</taxon>
        <taxon>Hexapoda</taxon>
        <taxon>Insecta</taxon>
        <taxon>Pterygota</taxon>
        <taxon>Neoptera</taxon>
        <taxon>Endopterygota</taxon>
        <taxon>Lepidoptera</taxon>
        <taxon>Glossata</taxon>
        <taxon>Ditrysia</taxon>
        <taxon>Bombycoidea</taxon>
        <taxon>Sphingidae</taxon>
        <taxon>Sphinginae</taxon>
        <taxon>Sphingini</taxon>
        <taxon>Manduca</taxon>
    </lineage>
</organism>
<keyword evidence="4" id="KW-1185">Reference proteome</keyword>
<dbReference type="AlphaFoldDB" id="A0A922CTI8"/>
<dbReference type="EMBL" id="JH668602">
    <property type="protein sequence ID" value="KAG6458930.1"/>
    <property type="molecule type" value="Genomic_DNA"/>
</dbReference>
<comment type="caution">
    <text evidence="3">The sequence shown here is derived from an EMBL/GenBank/DDBJ whole genome shotgun (WGS) entry which is preliminary data.</text>
</comment>
<protein>
    <recommendedName>
        <fullName evidence="2">Rad21/Rec8-like protein N-terminal domain-containing protein</fullName>
    </recommendedName>
</protein>
<feature type="region of interest" description="Disordered" evidence="1">
    <location>
        <begin position="82"/>
        <end position="111"/>
    </location>
</feature>
<reference evidence="3" key="1">
    <citation type="journal article" date="2016" name="Insect Biochem. Mol. Biol.">
        <title>Multifaceted biological insights from a draft genome sequence of the tobacco hornworm moth, Manduca sexta.</title>
        <authorList>
            <person name="Kanost M.R."/>
            <person name="Arrese E.L."/>
            <person name="Cao X."/>
            <person name="Chen Y.R."/>
            <person name="Chellapilla S."/>
            <person name="Goldsmith M.R."/>
            <person name="Grosse-Wilde E."/>
            <person name="Heckel D.G."/>
            <person name="Herndon N."/>
            <person name="Jiang H."/>
            <person name="Papanicolaou A."/>
            <person name="Qu J."/>
            <person name="Soulages J.L."/>
            <person name="Vogel H."/>
            <person name="Walters J."/>
            <person name="Waterhouse R.M."/>
            <person name="Ahn S.J."/>
            <person name="Almeida F.C."/>
            <person name="An C."/>
            <person name="Aqrawi P."/>
            <person name="Bretschneider A."/>
            <person name="Bryant W.B."/>
            <person name="Bucks S."/>
            <person name="Chao H."/>
            <person name="Chevignon G."/>
            <person name="Christen J.M."/>
            <person name="Clarke D.F."/>
            <person name="Dittmer N.T."/>
            <person name="Ferguson L.C.F."/>
            <person name="Garavelou S."/>
            <person name="Gordon K.H.J."/>
            <person name="Gunaratna R.T."/>
            <person name="Han Y."/>
            <person name="Hauser F."/>
            <person name="He Y."/>
            <person name="Heidel-Fischer H."/>
            <person name="Hirsh A."/>
            <person name="Hu Y."/>
            <person name="Jiang H."/>
            <person name="Kalra D."/>
            <person name="Klinner C."/>
            <person name="Konig C."/>
            <person name="Kovar C."/>
            <person name="Kroll A.R."/>
            <person name="Kuwar S.S."/>
            <person name="Lee S.L."/>
            <person name="Lehman R."/>
            <person name="Li K."/>
            <person name="Li Z."/>
            <person name="Liang H."/>
            <person name="Lovelace S."/>
            <person name="Lu Z."/>
            <person name="Mansfield J.H."/>
            <person name="McCulloch K.J."/>
            <person name="Mathew T."/>
            <person name="Morton B."/>
            <person name="Muzny D.M."/>
            <person name="Neunemann D."/>
            <person name="Ongeri F."/>
            <person name="Pauchet Y."/>
            <person name="Pu L.L."/>
            <person name="Pyrousis I."/>
            <person name="Rao X.J."/>
            <person name="Redding A."/>
            <person name="Roesel C."/>
            <person name="Sanchez-Gracia A."/>
            <person name="Schaack S."/>
            <person name="Shukla A."/>
            <person name="Tetreau G."/>
            <person name="Wang Y."/>
            <person name="Xiong G.H."/>
            <person name="Traut W."/>
            <person name="Walsh T.K."/>
            <person name="Worley K.C."/>
            <person name="Wu D."/>
            <person name="Wu W."/>
            <person name="Wu Y.Q."/>
            <person name="Zhang X."/>
            <person name="Zou Z."/>
            <person name="Zucker H."/>
            <person name="Briscoe A.D."/>
            <person name="Burmester T."/>
            <person name="Clem R.J."/>
            <person name="Feyereisen R."/>
            <person name="Grimmelikhuijzen C.J.P."/>
            <person name="Hamodrakas S.J."/>
            <person name="Hansson B.S."/>
            <person name="Huguet E."/>
            <person name="Jermiin L.S."/>
            <person name="Lan Q."/>
            <person name="Lehman H.K."/>
            <person name="Lorenzen M."/>
            <person name="Merzendorfer H."/>
            <person name="Michalopoulos I."/>
            <person name="Morton D.B."/>
            <person name="Muthukrishnan S."/>
            <person name="Oakeshott J.G."/>
            <person name="Palmer W."/>
            <person name="Park Y."/>
            <person name="Passarelli A.L."/>
            <person name="Rozas J."/>
            <person name="Schwartz L.M."/>
            <person name="Smith W."/>
            <person name="Southgate A."/>
            <person name="Vilcinskas A."/>
            <person name="Vogt R."/>
            <person name="Wang P."/>
            <person name="Werren J."/>
            <person name="Yu X.Q."/>
            <person name="Zhou J.J."/>
            <person name="Brown S.J."/>
            <person name="Scherer S.E."/>
            <person name="Richards S."/>
            <person name="Blissard G.W."/>
        </authorList>
    </citation>
    <scope>NUCLEOTIDE SEQUENCE</scope>
</reference>
<name>A0A922CTI8_MANSE</name>
<gene>
    <name evidence="3" type="ORF">O3G_MSEX011129</name>
</gene>
<evidence type="ECO:0000313" key="4">
    <source>
        <dbReference type="Proteomes" id="UP000791440"/>
    </source>
</evidence>
<dbReference type="Pfam" id="PF04825">
    <property type="entry name" value="Rad21_Rec8_N"/>
    <property type="match status" value="1"/>
</dbReference>
<evidence type="ECO:0000256" key="1">
    <source>
        <dbReference type="SAM" id="MobiDB-lite"/>
    </source>
</evidence>
<evidence type="ECO:0000259" key="2">
    <source>
        <dbReference type="Pfam" id="PF04825"/>
    </source>
</evidence>